<evidence type="ECO:0000256" key="2">
    <source>
        <dbReference type="ARBA" id="ARBA00013025"/>
    </source>
</evidence>
<keyword evidence="4" id="KW-0479">Metal-binding</keyword>
<dbReference type="GO" id="GO:0008841">
    <property type="term" value="F:dihydrofolate synthase activity"/>
    <property type="evidence" value="ECO:0007669"/>
    <property type="project" value="TreeGrafter"/>
</dbReference>
<dbReference type="GO" id="GO:0004326">
    <property type="term" value="F:tetrahydrofolylpolyglutamate synthase activity"/>
    <property type="evidence" value="ECO:0007669"/>
    <property type="project" value="UniProtKB-EC"/>
</dbReference>
<evidence type="ECO:0000259" key="11">
    <source>
        <dbReference type="Pfam" id="PF08245"/>
    </source>
</evidence>
<evidence type="ECO:0000256" key="9">
    <source>
        <dbReference type="ARBA" id="ARBA00047493"/>
    </source>
</evidence>
<evidence type="ECO:0000256" key="1">
    <source>
        <dbReference type="ARBA" id="ARBA00008276"/>
    </source>
</evidence>
<dbReference type="InterPro" id="IPR013221">
    <property type="entry name" value="Mur_ligase_cen"/>
</dbReference>
<evidence type="ECO:0000256" key="6">
    <source>
        <dbReference type="ARBA" id="ARBA00022840"/>
    </source>
</evidence>
<name>A0AA37VF85_9FIRM</name>
<accession>A0AA37VF85</accession>
<evidence type="ECO:0000256" key="8">
    <source>
        <dbReference type="ARBA" id="ARBA00030592"/>
    </source>
</evidence>
<dbReference type="PANTHER" id="PTHR11136:SF0">
    <property type="entry name" value="DIHYDROFOLATE SYNTHETASE-RELATED"/>
    <property type="match status" value="1"/>
</dbReference>
<dbReference type="Gene3D" id="3.90.190.20">
    <property type="entry name" value="Mur ligase, C-terminal domain"/>
    <property type="match status" value="1"/>
</dbReference>
<dbReference type="Gene3D" id="3.40.1190.10">
    <property type="entry name" value="Mur-like, catalytic domain"/>
    <property type="match status" value="1"/>
</dbReference>
<comment type="caution">
    <text evidence="12">The sequence shown here is derived from an EMBL/GenBank/DDBJ whole genome shotgun (WGS) entry which is preliminary data.</text>
</comment>
<dbReference type="AlphaFoldDB" id="A0AA37VF85"/>
<dbReference type="EMBL" id="BSCI01000016">
    <property type="protein sequence ID" value="GLG87943.1"/>
    <property type="molecule type" value="Genomic_DNA"/>
</dbReference>
<evidence type="ECO:0000313" key="12">
    <source>
        <dbReference type="EMBL" id="GLG87943.1"/>
    </source>
</evidence>
<dbReference type="PANTHER" id="PTHR11136">
    <property type="entry name" value="FOLYLPOLYGLUTAMATE SYNTHASE-RELATED"/>
    <property type="match status" value="1"/>
</dbReference>
<dbReference type="SUPFAM" id="SSF53244">
    <property type="entry name" value="MurD-like peptide ligases, peptide-binding domain"/>
    <property type="match status" value="1"/>
</dbReference>
<evidence type="ECO:0000313" key="13">
    <source>
        <dbReference type="Proteomes" id="UP001145109"/>
    </source>
</evidence>
<evidence type="ECO:0000259" key="10">
    <source>
        <dbReference type="Pfam" id="PF02875"/>
    </source>
</evidence>
<dbReference type="GO" id="GO:0005524">
    <property type="term" value="F:ATP binding"/>
    <property type="evidence" value="ECO:0007669"/>
    <property type="project" value="UniProtKB-KW"/>
</dbReference>
<keyword evidence="3" id="KW-0436">Ligase</keyword>
<protein>
    <recommendedName>
        <fullName evidence="2">tetrahydrofolate synthase</fullName>
        <ecNumber evidence="2">6.3.2.17</ecNumber>
    </recommendedName>
    <alternativeName>
        <fullName evidence="8">Tetrahydrofolylpolyglutamate synthase</fullName>
    </alternativeName>
</protein>
<dbReference type="InterPro" id="IPR036565">
    <property type="entry name" value="Mur-like_cat_sf"/>
</dbReference>
<feature type="domain" description="Mur ligase central" evidence="11">
    <location>
        <begin position="86"/>
        <end position="227"/>
    </location>
</feature>
<evidence type="ECO:0000256" key="7">
    <source>
        <dbReference type="ARBA" id="ARBA00022842"/>
    </source>
</evidence>
<dbReference type="InterPro" id="IPR001645">
    <property type="entry name" value="Folylpolyglutamate_synth"/>
</dbReference>
<dbReference type="InterPro" id="IPR036615">
    <property type="entry name" value="Mur_ligase_C_dom_sf"/>
</dbReference>
<proteinExistence type="inferred from homology"/>
<reference evidence="12" key="1">
    <citation type="submission" date="2022-09" db="EMBL/GenBank/DDBJ databases">
        <title>Draft genome sequence of Coprococcus comes strain 31264.</title>
        <authorList>
            <person name="Atsushi H."/>
            <person name="Moriya O."/>
            <person name="Mitsuo S."/>
        </authorList>
    </citation>
    <scope>NUCLEOTIDE SEQUENCE</scope>
    <source>
        <strain evidence="12">JCM 31264</strain>
    </source>
</reference>
<dbReference type="EC" id="6.3.2.17" evidence="2"/>
<evidence type="ECO:0000256" key="4">
    <source>
        <dbReference type="ARBA" id="ARBA00022723"/>
    </source>
</evidence>
<keyword evidence="5" id="KW-0547">Nucleotide-binding</keyword>
<dbReference type="GO" id="GO:0046872">
    <property type="term" value="F:metal ion binding"/>
    <property type="evidence" value="ECO:0007669"/>
    <property type="project" value="UniProtKB-KW"/>
</dbReference>
<dbReference type="Pfam" id="PF08245">
    <property type="entry name" value="Mur_ligase_M"/>
    <property type="match status" value="1"/>
</dbReference>
<dbReference type="InterPro" id="IPR004101">
    <property type="entry name" value="Mur_ligase_C"/>
</dbReference>
<gene>
    <name evidence="12" type="primary">folC_2</name>
    <name evidence="12" type="ORF">comes_24890</name>
</gene>
<comment type="similarity">
    <text evidence="1">Belongs to the folylpolyglutamate synthase family.</text>
</comment>
<dbReference type="PIRSF" id="PIRSF001563">
    <property type="entry name" value="Folylpolyglu_synth"/>
    <property type="match status" value="1"/>
</dbReference>
<evidence type="ECO:0000256" key="3">
    <source>
        <dbReference type="ARBA" id="ARBA00022598"/>
    </source>
</evidence>
<dbReference type="NCBIfam" id="TIGR01499">
    <property type="entry name" value="folC"/>
    <property type="match status" value="1"/>
</dbReference>
<sequence>MAGTNGKGSVCAYMQAILLFEGKRVGFFTSPHLVKLNERIRINGKDIDDDTFCRIFAKVRQVAEELEKEGLEHPSYFEFLYGMGMLAFEENDAEYIVLETGLGGKLDATNSFEHPFLSVITSIGLDHTEILGDTIEKIAGEKAGIIKKGVPVFFDGSDERSSRVIEETAENVEAPWYKMEKDALKIQEITDKHIAFSILDEYDNNTVWQVASTGIYQVMNAALAIRAMRYTFGDKAEICKWQKVVASVKWQGRMEEVLPGVIFDGAHNLAAIREFTKSIRLQREAEGEIHPLIILFSAVADKDYSHMIELLCRESKADAYVIAKVDNKRGAQADTLAALFRKYTDRPVYREDTLADAFTRALNEKGSEGKLYCLGSLYLVGELKELIGGEDA</sequence>
<comment type="catalytic activity">
    <reaction evidence="9">
        <text>(6S)-5,6,7,8-tetrahydrofolyl-(gamma-L-Glu)(n) + L-glutamate + ATP = (6S)-5,6,7,8-tetrahydrofolyl-(gamma-L-Glu)(n+1) + ADP + phosphate + H(+)</text>
        <dbReference type="Rhea" id="RHEA:10580"/>
        <dbReference type="Rhea" id="RHEA-COMP:14738"/>
        <dbReference type="Rhea" id="RHEA-COMP:14740"/>
        <dbReference type="ChEBI" id="CHEBI:15378"/>
        <dbReference type="ChEBI" id="CHEBI:29985"/>
        <dbReference type="ChEBI" id="CHEBI:30616"/>
        <dbReference type="ChEBI" id="CHEBI:43474"/>
        <dbReference type="ChEBI" id="CHEBI:141005"/>
        <dbReference type="ChEBI" id="CHEBI:456216"/>
        <dbReference type="EC" id="6.3.2.17"/>
    </reaction>
</comment>
<keyword evidence="7" id="KW-0460">Magnesium</keyword>
<keyword evidence="6" id="KW-0067">ATP-binding</keyword>
<feature type="domain" description="Mur ligase C-terminal" evidence="10">
    <location>
        <begin position="252"/>
        <end position="371"/>
    </location>
</feature>
<reference evidence="12" key="2">
    <citation type="submission" date="2022-11" db="EMBL/GenBank/DDBJ databases">
        <title>Draft genome sequence of Coprococcus comes strain 31264.</title>
        <authorList>
            <person name="Hisatomi A."/>
            <person name="Ohkuma M."/>
            <person name="Sakamoto M."/>
        </authorList>
    </citation>
    <scope>NUCLEOTIDE SEQUENCE</scope>
    <source>
        <strain evidence="12">JCM 31264</strain>
    </source>
</reference>
<dbReference type="Pfam" id="PF02875">
    <property type="entry name" value="Mur_ligase_C"/>
    <property type="match status" value="1"/>
</dbReference>
<dbReference type="GO" id="GO:0005737">
    <property type="term" value="C:cytoplasm"/>
    <property type="evidence" value="ECO:0007669"/>
    <property type="project" value="TreeGrafter"/>
</dbReference>
<dbReference type="SUPFAM" id="SSF53623">
    <property type="entry name" value="MurD-like peptide ligases, catalytic domain"/>
    <property type="match status" value="1"/>
</dbReference>
<organism evidence="12 13">
    <name type="scientific">Coprococcus comes</name>
    <dbReference type="NCBI Taxonomy" id="410072"/>
    <lineage>
        <taxon>Bacteria</taxon>
        <taxon>Bacillati</taxon>
        <taxon>Bacillota</taxon>
        <taxon>Clostridia</taxon>
        <taxon>Lachnospirales</taxon>
        <taxon>Lachnospiraceae</taxon>
        <taxon>Coprococcus</taxon>
    </lineage>
</organism>
<dbReference type="Proteomes" id="UP001145109">
    <property type="component" value="Unassembled WGS sequence"/>
</dbReference>
<evidence type="ECO:0000256" key="5">
    <source>
        <dbReference type="ARBA" id="ARBA00022741"/>
    </source>
</evidence>